<dbReference type="InterPro" id="IPR050204">
    <property type="entry name" value="AraC_XylS_family_regulators"/>
</dbReference>
<dbReference type="SUPFAM" id="SSF46689">
    <property type="entry name" value="Homeodomain-like"/>
    <property type="match status" value="1"/>
</dbReference>
<keyword evidence="3" id="KW-0804">Transcription</keyword>
<feature type="domain" description="HTH araC/xylS-type" evidence="4">
    <location>
        <begin position="254"/>
        <end position="355"/>
    </location>
</feature>
<reference evidence="5" key="1">
    <citation type="submission" date="2006-03" db="EMBL/GenBank/DDBJ databases">
        <title>Complete sequence of Rhodopseudomonas palustris BisB18.</title>
        <authorList>
            <consortium name="US DOE Joint Genome Institute"/>
            <person name="Copeland A."/>
            <person name="Lucas S."/>
            <person name="Lapidus A."/>
            <person name="Barry K."/>
            <person name="Detter J.C."/>
            <person name="Glavina del Rio T."/>
            <person name="Hammon N."/>
            <person name="Israni S."/>
            <person name="Dalin E."/>
            <person name="Tice H."/>
            <person name="Pitluck S."/>
            <person name="Chain P."/>
            <person name="Malfatti S."/>
            <person name="Shin M."/>
            <person name="Vergez L."/>
            <person name="Schmutz J."/>
            <person name="Larimer F."/>
            <person name="Land M."/>
            <person name="Hauser L."/>
            <person name="Pelletier D.A."/>
            <person name="Kyrpides N."/>
            <person name="Anderson I."/>
            <person name="Oda Y."/>
            <person name="Harwood C.S."/>
            <person name="Richardson P."/>
        </authorList>
    </citation>
    <scope>NUCLEOTIDE SEQUENCE [LARGE SCALE GENOMIC DNA]</scope>
    <source>
        <strain evidence="5">BisB18</strain>
    </source>
</reference>
<dbReference type="KEGG" id="rpc:RPC_2016"/>
<dbReference type="Pfam" id="PF12833">
    <property type="entry name" value="HTH_18"/>
    <property type="match status" value="1"/>
</dbReference>
<dbReference type="HOGENOM" id="CLU_049704_0_1_5"/>
<evidence type="ECO:0000256" key="1">
    <source>
        <dbReference type="ARBA" id="ARBA00023015"/>
    </source>
</evidence>
<protein>
    <submittedName>
        <fullName evidence="5">Transcriptional regulator, AraC family</fullName>
    </submittedName>
</protein>
<proteinExistence type="predicted"/>
<accession>Q216W5</accession>
<name>Q216W5_RHOPB</name>
<dbReference type="Gene3D" id="1.10.10.60">
    <property type="entry name" value="Homeodomain-like"/>
    <property type="match status" value="1"/>
</dbReference>
<organism evidence="5">
    <name type="scientific">Rhodopseudomonas palustris (strain BisB18)</name>
    <dbReference type="NCBI Taxonomy" id="316056"/>
    <lineage>
        <taxon>Bacteria</taxon>
        <taxon>Pseudomonadati</taxon>
        <taxon>Pseudomonadota</taxon>
        <taxon>Alphaproteobacteria</taxon>
        <taxon>Hyphomicrobiales</taxon>
        <taxon>Nitrobacteraceae</taxon>
        <taxon>Rhodopseudomonas</taxon>
    </lineage>
</organism>
<dbReference type="STRING" id="316056.RPC_2016"/>
<dbReference type="SMART" id="SM00342">
    <property type="entry name" value="HTH_ARAC"/>
    <property type="match status" value="1"/>
</dbReference>
<dbReference type="InterPro" id="IPR009057">
    <property type="entry name" value="Homeodomain-like_sf"/>
</dbReference>
<dbReference type="EMBL" id="CP000301">
    <property type="protein sequence ID" value="ABD87571.1"/>
    <property type="molecule type" value="Genomic_DNA"/>
</dbReference>
<dbReference type="PROSITE" id="PS01124">
    <property type="entry name" value="HTH_ARAC_FAMILY_2"/>
    <property type="match status" value="1"/>
</dbReference>
<evidence type="ECO:0000256" key="3">
    <source>
        <dbReference type="ARBA" id="ARBA00023163"/>
    </source>
</evidence>
<dbReference type="GO" id="GO:0003700">
    <property type="term" value="F:DNA-binding transcription factor activity"/>
    <property type="evidence" value="ECO:0007669"/>
    <property type="project" value="InterPro"/>
</dbReference>
<dbReference type="AlphaFoldDB" id="Q216W5"/>
<dbReference type="InterPro" id="IPR018060">
    <property type="entry name" value="HTH_AraC"/>
</dbReference>
<dbReference type="eggNOG" id="COG2207">
    <property type="taxonomic scope" value="Bacteria"/>
</dbReference>
<dbReference type="PANTHER" id="PTHR46796:SF6">
    <property type="entry name" value="ARAC SUBFAMILY"/>
    <property type="match status" value="1"/>
</dbReference>
<sequence length="375" mass="42129">MYGPTSQEKRVAETRMPNLDVIRLQASRRSWVSIGGSDPNTPMALKLIEPRFSEVDDDQMRFEKWQQLTSSLFVASKKSPMVGSRDLSFRCYNLDRLLFFDHSAGAYGAERTPSQIVTQGVDHILLGLQTVGTTLLMRSDGVAMAGVGDLVVLDLSQRFQFATEGMSAIHICLPRRRFENHARKMGARHMQILRSEGEPLLKLMADHLLNMRTCLHHAVAEQLHLLTSAAIAICNAAFTPPEDSSYNEPAVAAIEVRQFIEENIQHQDLGIELLCARFGLSRTPLYKLFEVDGGIVSYIRSRRLARAMLMLSGVEGRSHQRVSSVAYACGYQSAKMFSRAFHRRYGVNPREVNRTYQTVAIQEKGALLASWIQNL</sequence>
<evidence type="ECO:0000259" key="4">
    <source>
        <dbReference type="PROSITE" id="PS01124"/>
    </source>
</evidence>
<keyword evidence="2" id="KW-0238">DNA-binding</keyword>
<keyword evidence="1" id="KW-0805">Transcription regulation</keyword>
<evidence type="ECO:0000256" key="2">
    <source>
        <dbReference type="ARBA" id="ARBA00023125"/>
    </source>
</evidence>
<gene>
    <name evidence="5" type="ordered locus">RPC_2016</name>
</gene>
<dbReference type="PANTHER" id="PTHR46796">
    <property type="entry name" value="HTH-TYPE TRANSCRIPTIONAL ACTIVATOR RHAS-RELATED"/>
    <property type="match status" value="1"/>
</dbReference>
<evidence type="ECO:0000313" key="5">
    <source>
        <dbReference type="EMBL" id="ABD87571.1"/>
    </source>
</evidence>
<dbReference type="GO" id="GO:0043565">
    <property type="term" value="F:sequence-specific DNA binding"/>
    <property type="evidence" value="ECO:0007669"/>
    <property type="project" value="InterPro"/>
</dbReference>